<evidence type="ECO:0000313" key="2">
    <source>
        <dbReference type="EMBL" id="MDP8591551.1"/>
    </source>
</evidence>
<reference evidence="2 3" key="1">
    <citation type="submission" date="2023-08" db="EMBL/GenBank/DDBJ databases">
        <title>Whole genome sequencing of Enterococcus.</title>
        <authorList>
            <person name="Kaptchouang Tchatchouang C.D."/>
            <person name="Ateba C.N."/>
        </authorList>
    </citation>
    <scope>NUCLEOTIDE SEQUENCE [LARGE SCALE GENOMIC DNA]</scope>
    <source>
        <strain evidence="2 3">ENT3_CNKT_NWU</strain>
    </source>
</reference>
<dbReference type="InterPro" id="IPR004244">
    <property type="entry name" value="Transposase_22"/>
</dbReference>
<feature type="non-terminal residue" evidence="2">
    <location>
        <position position="77"/>
    </location>
</feature>
<protein>
    <submittedName>
        <fullName evidence="2">RBD-like domain-containing protein</fullName>
    </submittedName>
</protein>
<dbReference type="AlphaFoldDB" id="A0AAJ1WDM6"/>
<sequence length="77" mass="8780">MPANLENSAVATGLEKVSFHSNPKERHCHRNTPRHILIKLTKIKHKEQILKAAREKQQITHKGIPIRITADLSIETL</sequence>
<dbReference type="Proteomes" id="UP001238215">
    <property type="component" value="Unassembled WGS sequence"/>
</dbReference>
<dbReference type="RefSeq" id="WP_306403454.1">
    <property type="nucleotide sequence ID" value="NZ_JAVBZS010000273.1"/>
</dbReference>
<gene>
    <name evidence="2" type="ORF">RAN64_16565</name>
</gene>
<organism evidence="2 3">
    <name type="scientific">Enterococcus lactis</name>
    <dbReference type="NCBI Taxonomy" id="357441"/>
    <lineage>
        <taxon>Bacteria</taxon>
        <taxon>Bacillati</taxon>
        <taxon>Bacillota</taxon>
        <taxon>Bacilli</taxon>
        <taxon>Lactobacillales</taxon>
        <taxon>Enterococcaceae</taxon>
        <taxon>Enterococcus</taxon>
    </lineage>
</organism>
<feature type="domain" description="L1 transposable element RRM" evidence="1">
    <location>
        <begin position="16"/>
        <end position="71"/>
    </location>
</feature>
<dbReference type="InterPro" id="IPR043636">
    <property type="entry name" value="L1_RRM_dom"/>
</dbReference>
<evidence type="ECO:0000259" key="1">
    <source>
        <dbReference type="Pfam" id="PF02994"/>
    </source>
</evidence>
<dbReference type="EMBL" id="JAVBZS010000273">
    <property type="protein sequence ID" value="MDP8591551.1"/>
    <property type="molecule type" value="Genomic_DNA"/>
</dbReference>
<keyword evidence="3" id="KW-1185">Reference proteome</keyword>
<dbReference type="PANTHER" id="PTHR11505">
    <property type="entry name" value="L1 TRANSPOSABLE ELEMENT-RELATED"/>
    <property type="match status" value="1"/>
</dbReference>
<name>A0AAJ1WDM6_9ENTE</name>
<comment type="caution">
    <text evidence="2">The sequence shown here is derived from an EMBL/GenBank/DDBJ whole genome shotgun (WGS) entry which is preliminary data.</text>
</comment>
<dbReference type="Pfam" id="PF02994">
    <property type="entry name" value="Transposase_22"/>
    <property type="match status" value="1"/>
</dbReference>
<evidence type="ECO:0000313" key="3">
    <source>
        <dbReference type="Proteomes" id="UP001238215"/>
    </source>
</evidence>
<proteinExistence type="predicted"/>
<dbReference type="Gene3D" id="3.30.70.1820">
    <property type="entry name" value="L1 transposable element, RRM domain"/>
    <property type="match status" value="1"/>
</dbReference>
<accession>A0AAJ1WDM6</accession>